<feature type="domain" description="C2H2-type" evidence="10">
    <location>
        <begin position="248"/>
        <end position="278"/>
    </location>
</feature>
<evidence type="ECO:0000256" key="4">
    <source>
        <dbReference type="ARBA" id="ARBA00022833"/>
    </source>
</evidence>
<evidence type="ECO:0000259" key="10">
    <source>
        <dbReference type="PROSITE" id="PS50157"/>
    </source>
</evidence>
<dbReference type="GO" id="GO:0003700">
    <property type="term" value="F:DNA-binding transcription factor activity"/>
    <property type="evidence" value="ECO:0007669"/>
    <property type="project" value="TreeGrafter"/>
</dbReference>
<evidence type="ECO:0000256" key="6">
    <source>
        <dbReference type="ARBA" id="ARBA00023125"/>
    </source>
</evidence>
<dbReference type="InterPro" id="IPR013087">
    <property type="entry name" value="Znf_C2H2_type"/>
</dbReference>
<evidence type="ECO:0000313" key="11">
    <source>
        <dbReference type="EMBL" id="KAJ1122826.1"/>
    </source>
</evidence>
<dbReference type="AlphaFoldDB" id="A0AAV7P3A4"/>
<protein>
    <recommendedName>
        <fullName evidence="10">C2H2-type domain-containing protein</fullName>
    </recommendedName>
</protein>
<dbReference type="Proteomes" id="UP001066276">
    <property type="component" value="Chromosome 7"/>
</dbReference>
<keyword evidence="6" id="KW-0238">DNA-binding</keyword>
<keyword evidence="5" id="KW-0805">Transcription regulation</keyword>
<keyword evidence="3 9" id="KW-0863">Zinc-finger</keyword>
<dbReference type="PROSITE" id="PS50157">
    <property type="entry name" value="ZINC_FINGER_C2H2_2"/>
    <property type="match status" value="1"/>
</dbReference>
<dbReference type="GO" id="GO:0000978">
    <property type="term" value="F:RNA polymerase II cis-regulatory region sequence-specific DNA binding"/>
    <property type="evidence" value="ECO:0007669"/>
    <property type="project" value="TreeGrafter"/>
</dbReference>
<keyword evidence="8" id="KW-0539">Nucleus</keyword>
<dbReference type="GO" id="GO:0006357">
    <property type="term" value="P:regulation of transcription by RNA polymerase II"/>
    <property type="evidence" value="ECO:0007669"/>
    <property type="project" value="TreeGrafter"/>
</dbReference>
<dbReference type="InterPro" id="IPR052253">
    <property type="entry name" value="CR1/CR2-DNA-binding_regulator"/>
</dbReference>
<dbReference type="EMBL" id="JANPWB010000011">
    <property type="protein sequence ID" value="KAJ1122826.1"/>
    <property type="molecule type" value="Genomic_DNA"/>
</dbReference>
<reference evidence="11" key="1">
    <citation type="journal article" date="2022" name="bioRxiv">
        <title>Sequencing and chromosome-scale assembly of the giantPleurodeles waltlgenome.</title>
        <authorList>
            <person name="Brown T."/>
            <person name="Elewa A."/>
            <person name="Iarovenko S."/>
            <person name="Subramanian E."/>
            <person name="Araus A.J."/>
            <person name="Petzold A."/>
            <person name="Susuki M."/>
            <person name="Suzuki K.-i.T."/>
            <person name="Hayashi T."/>
            <person name="Toyoda A."/>
            <person name="Oliveira C."/>
            <person name="Osipova E."/>
            <person name="Leigh N.D."/>
            <person name="Simon A."/>
            <person name="Yun M.H."/>
        </authorList>
    </citation>
    <scope>NUCLEOTIDE SEQUENCE</scope>
    <source>
        <strain evidence="11">20211129_DDA</strain>
        <tissue evidence="11">Liver</tissue>
    </source>
</reference>
<comment type="subcellular location">
    <subcellularLocation>
        <location evidence="1">Nucleus</location>
    </subcellularLocation>
</comment>
<keyword evidence="2" id="KW-0479">Metal-binding</keyword>
<evidence type="ECO:0000256" key="2">
    <source>
        <dbReference type="ARBA" id="ARBA00022723"/>
    </source>
</evidence>
<dbReference type="PROSITE" id="PS00028">
    <property type="entry name" value="ZINC_FINGER_C2H2_1"/>
    <property type="match status" value="1"/>
</dbReference>
<sequence length="474" mass="51262">MEPPRPSRGVPRAEGRVTAAGLQVKRAGIGSTIKGRTFGPGNTTTLPPCVGEARAEECFLRHGPPTQHTGTHVMNGWKKEEPCLVNGHHCLPRPAEVETAQHVAGTPPERPLLQSAHIPVPIQRKPSEKADLDEVIAATVLTSLSTSPLLLGQGTGICTTEPCSKVSKEGALVSSSCSSSTNSGDWNWDFQGDPSIPSTPSPPLSIEVSKTCLSSAQSDDGIEDTDTVHFLFGDPIPRKRKNSVKVMFKCLWKNCGKVLSTSSGIQKHIRAVHLGRRAEPDHSDGEEDFYYTEIDVNMDSLTDGLSSLTPVSPTTSTPPVFPILEQSAWTLPAPTNSELPLVTPLSLSAPTSLCHVHTDHAYQAASPISVSTAKLFPGNAGFSFSWQPPPVLFKTPPGSLNLAQIRTVGVNEKRLQMPHQTVVKTYSPAVSAPKTGMRKPRGDAKKCRKVYGMENREMWCTACRWKKACQRFMD</sequence>
<comment type="caution">
    <text evidence="11">The sequence shown here is derived from an EMBL/GenBank/DDBJ whole genome shotgun (WGS) entry which is preliminary data.</text>
</comment>
<keyword evidence="12" id="KW-1185">Reference proteome</keyword>
<dbReference type="PANTHER" id="PTHR13006:SF8">
    <property type="entry name" value="SLC2A4 REGULATOR"/>
    <property type="match status" value="1"/>
</dbReference>
<keyword evidence="7" id="KW-0804">Transcription</keyword>
<evidence type="ECO:0000256" key="1">
    <source>
        <dbReference type="ARBA" id="ARBA00004123"/>
    </source>
</evidence>
<proteinExistence type="predicted"/>
<evidence type="ECO:0000256" key="7">
    <source>
        <dbReference type="ARBA" id="ARBA00023163"/>
    </source>
</evidence>
<dbReference type="PANTHER" id="PTHR13006">
    <property type="entry name" value="PAPILLOMAVIRUS REGULATORY FACTOR PRF-1"/>
    <property type="match status" value="1"/>
</dbReference>
<evidence type="ECO:0000256" key="9">
    <source>
        <dbReference type="PROSITE-ProRule" id="PRU00042"/>
    </source>
</evidence>
<organism evidence="11 12">
    <name type="scientific">Pleurodeles waltl</name>
    <name type="common">Iberian ribbed newt</name>
    <dbReference type="NCBI Taxonomy" id="8319"/>
    <lineage>
        <taxon>Eukaryota</taxon>
        <taxon>Metazoa</taxon>
        <taxon>Chordata</taxon>
        <taxon>Craniata</taxon>
        <taxon>Vertebrata</taxon>
        <taxon>Euteleostomi</taxon>
        <taxon>Amphibia</taxon>
        <taxon>Batrachia</taxon>
        <taxon>Caudata</taxon>
        <taxon>Salamandroidea</taxon>
        <taxon>Salamandridae</taxon>
        <taxon>Pleurodelinae</taxon>
        <taxon>Pleurodeles</taxon>
    </lineage>
</organism>
<accession>A0AAV7P3A4</accession>
<dbReference type="SMART" id="SM01366">
    <property type="entry name" value="c-clamp"/>
    <property type="match status" value="1"/>
</dbReference>
<evidence type="ECO:0000256" key="5">
    <source>
        <dbReference type="ARBA" id="ARBA00023015"/>
    </source>
</evidence>
<gene>
    <name evidence="11" type="ORF">NDU88_001299</name>
</gene>
<name>A0AAV7P3A4_PLEWA</name>
<evidence type="ECO:0000256" key="3">
    <source>
        <dbReference type="ARBA" id="ARBA00022771"/>
    </source>
</evidence>
<evidence type="ECO:0000313" key="12">
    <source>
        <dbReference type="Proteomes" id="UP001066276"/>
    </source>
</evidence>
<dbReference type="GO" id="GO:0008270">
    <property type="term" value="F:zinc ion binding"/>
    <property type="evidence" value="ECO:0007669"/>
    <property type="project" value="UniProtKB-KW"/>
</dbReference>
<dbReference type="GO" id="GO:0005634">
    <property type="term" value="C:nucleus"/>
    <property type="evidence" value="ECO:0007669"/>
    <property type="project" value="UniProtKB-SubCell"/>
</dbReference>
<keyword evidence="4" id="KW-0862">Zinc</keyword>
<evidence type="ECO:0000256" key="8">
    <source>
        <dbReference type="ARBA" id="ARBA00023242"/>
    </source>
</evidence>